<protein>
    <submittedName>
        <fullName evidence="1">Uncharacterized protein</fullName>
    </submittedName>
</protein>
<organism evidence="1">
    <name type="scientific">Daphnia magna</name>
    <dbReference type="NCBI Taxonomy" id="35525"/>
    <lineage>
        <taxon>Eukaryota</taxon>
        <taxon>Metazoa</taxon>
        <taxon>Ecdysozoa</taxon>
        <taxon>Arthropoda</taxon>
        <taxon>Crustacea</taxon>
        <taxon>Branchiopoda</taxon>
        <taxon>Diplostraca</taxon>
        <taxon>Cladocera</taxon>
        <taxon>Anomopoda</taxon>
        <taxon>Daphniidae</taxon>
        <taxon>Daphnia</taxon>
    </lineage>
</organism>
<dbReference type="AlphaFoldDB" id="A0A0N8CKU4"/>
<dbReference type="EMBL" id="GDIQ01020061">
    <property type="protein sequence ID" value="JAN74676.1"/>
    <property type="molecule type" value="Transcribed_RNA"/>
</dbReference>
<proteinExistence type="predicted"/>
<name>A0A0N8CKU4_9CRUS</name>
<evidence type="ECO:0000313" key="1">
    <source>
        <dbReference type="EMBL" id="JAN74676.1"/>
    </source>
</evidence>
<reference evidence="1" key="1">
    <citation type="submission" date="2015-10" db="EMBL/GenBank/DDBJ databases">
        <title>EvidentialGene: Evidence-directed Construction of Complete mRNA Transcriptomes without Genomes.</title>
        <authorList>
            <person name="Gilbert D.G."/>
        </authorList>
    </citation>
    <scope>NUCLEOTIDE SEQUENCE</scope>
</reference>
<accession>A0A0N8CKU4</accession>
<sequence>MFNSHLTLQIYIWLESIILQWATDKLLAEMSFTVSFQSKSLHFWSFIMIKRVFHYSYPTFILAIFHNKPLRNYLTYYCFLNVASCSGQNVRV</sequence>